<dbReference type="AlphaFoldDB" id="X1L4Y9"/>
<dbReference type="PANTHER" id="PTHR43567:SF1">
    <property type="entry name" value="FLAVOREDOXIN"/>
    <property type="match status" value="1"/>
</dbReference>
<sequence length="115" mass="12909">MEETDYCGLVSGRETDKVADCKFNIFYGKLSHAPLISECPVNIECRALHILNLGSHEMVVGQIEEVYATDSCLTNGEPDVTKIQPFLWVPPPTNQYWTFGKPVGEAFSMGRKLKR</sequence>
<dbReference type="PANTHER" id="PTHR43567">
    <property type="entry name" value="FLAVOREDOXIN-RELATED-RELATED"/>
    <property type="match status" value="1"/>
</dbReference>
<comment type="caution">
    <text evidence="5">The sequence shown here is derived from an EMBL/GenBank/DDBJ whole genome shotgun (WGS) entry which is preliminary data.</text>
</comment>
<evidence type="ECO:0000259" key="4">
    <source>
        <dbReference type="Pfam" id="PF01613"/>
    </source>
</evidence>
<accession>X1L4Y9</accession>
<protein>
    <recommendedName>
        <fullName evidence="4">Flavin reductase like domain-containing protein</fullName>
    </recommendedName>
</protein>
<dbReference type="Pfam" id="PF01613">
    <property type="entry name" value="Flavin_Reduct"/>
    <property type="match status" value="1"/>
</dbReference>
<keyword evidence="2" id="KW-0285">Flavoprotein</keyword>
<dbReference type="InterPro" id="IPR002563">
    <property type="entry name" value="Flavin_Rdtase-like_dom"/>
</dbReference>
<gene>
    <name evidence="5" type="ORF">S03H2_60467</name>
</gene>
<reference evidence="5" key="1">
    <citation type="journal article" date="2014" name="Front. Microbiol.">
        <title>High frequency of phylogenetically diverse reductive dehalogenase-homologous genes in deep subseafloor sedimentary metagenomes.</title>
        <authorList>
            <person name="Kawai M."/>
            <person name="Futagami T."/>
            <person name="Toyoda A."/>
            <person name="Takaki Y."/>
            <person name="Nishi S."/>
            <person name="Hori S."/>
            <person name="Arai W."/>
            <person name="Tsubouchi T."/>
            <person name="Morono Y."/>
            <person name="Uchiyama I."/>
            <person name="Ito T."/>
            <person name="Fujiyama A."/>
            <person name="Inagaki F."/>
            <person name="Takami H."/>
        </authorList>
    </citation>
    <scope>NUCLEOTIDE SEQUENCE</scope>
    <source>
        <strain evidence="5">Expedition CK06-06</strain>
    </source>
</reference>
<name>X1L4Y9_9ZZZZ</name>
<dbReference type="InterPro" id="IPR012349">
    <property type="entry name" value="Split_barrel_FMN-bd"/>
</dbReference>
<evidence type="ECO:0000256" key="3">
    <source>
        <dbReference type="ARBA" id="ARBA00038054"/>
    </source>
</evidence>
<comment type="similarity">
    <text evidence="3">Belongs to the flavoredoxin family.</text>
</comment>
<comment type="cofactor">
    <cofactor evidence="1">
        <name>FMN</name>
        <dbReference type="ChEBI" id="CHEBI:58210"/>
    </cofactor>
</comment>
<proteinExistence type="inferred from homology"/>
<dbReference type="GO" id="GO:0010181">
    <property type="term" value="F:FMN binding"/>
    <property type="evidence" value="ECO:0007669"/>
    <property type="project" value="InterPro"/>
</dbReference>
<dbReference type="Gene3D" id="2.30.110.10">
    <property type="entry name" value="Electron Transport, Fmn-binding Protein, Chain A"/>
    <property type="match status" value="1"/>
</dbReference>
<dbReference type="InterPro" id="IPR052174">
    <property type="entry name" value="Flavoredoxin"/>
</dbReference>
<dbReference type="EMBL" id="BARU01038968">
    <property type="protein sequence ID" value="GAH89243.1"/>
    <property type="molecule type" value="Genomic_DNA"/>
</dbReference>
<dbReference type="SUPFAM" id="SSF50475">
    <property type="entry name" value="FMN-binding split barrel"/>
    <property type="match status" value="1"/>
</dbReference>
<evidence type="ECO:0000256" key="1">
    <source>
        <dbReference type="ARBA" id="ARBA00001917"/>
    </source>
</evidence>
<feature type="domain" description="Flavin reductase like" evidence="4">
    <location>
        <begin position="5"/>
        <end position="70"/>
    </location>
</feature>
<evidence type="ECO:0000256" key="2">
    <source>
        <dbReference type="ARBA" id="ARBA00022630"/>
    </source>
</evidence>
<evidence type="ECO:0000313" key="5">
    <source>
        <dbReference type="EMBL" id="GAH89243.1"/>
    </source>
</evidence>
<organism evidence="5">
    <name type="scientific">marine sediment metagenome</name>
    <dbReference type="NCBI Taxonomy" id="412755"/>
    <lineage>
        <taxon>unclassified sequences</taxon>
        <taxon>metagenomes</taxon>
        <taxon>ecological metagenomes</taxon>
    </lineage>
</organism>